<evidence type="ECO:0000313" key="3">
    <source>
        <dbReference type="EMBL" id="CAI2365405.1"/>
    </source>
</evidence>
<sequence length="428" mass="49718">MSQSLLKVSSQGVRDFKQKQEDIMNDDLGDVYNEQPAKKAPLLDKTKASVSGIQGAKKKVVKKNVTLKASKGFTTLTKKDLILRNQLETMDEEEQLDYLQNENDNARCMVSDLMESLKGAMKAFKTTQKPAPKADFTKRNESVEETEQKVKKYSKEISLYRRLLANSYNISEIESLEGSIRIKQTELEKVKSENTKIKKWIKQNEKDKQNINENGFYDNEVYKLKNEYRQDKQKIRELYYDNLKRRKGLIERHEAVVRLENGMKRMKDLIKMHKREKMNHSNNTEIVKSERAVTGKVWDVDEMKKKVDSAKGRLKKEQENIDKEAEMQEERIRELEHQVNISSLKLKEKDKELSLAQLKIRELGRNLRHNTLKPLPITPGNLTSRKRKGLVPHKELEGTLVRRNGSKNTFSGKRNSTGGYTRITSTKS</sequence>
<keyword evidence="4" id="KW-1185">Reference proteome</keyword>
<protein>
    <submittedName>
        <fullName evidence="3">Uncharacterized protein</fullName>
    </submittedName>
</protein>
<evidence type="ECO:0000256" key="1">
    <source>
        <dbReference type="SAM" id="Coils"/>
    </source>
</evidence>
<dbReference type="Proteomes" id="UP001295684">
    <property type="component" value="Unassembled WGS sequence"/>
</dbReference>
<organism evidence="3 4">
    <name type="scientific">Euplotes crassus</name>
    <dbReference type="NCBI Taxonomy" id="5936"/>
    <lineage>
        <taxon>Eukaryota</taxon>
        <taxon>Sar</taxon>
        <taxon>Alveolata</taxon>
        <taxon>Ciliophora</taxon>
        <taxon>Intramacronucleata</taxon>
        <taxon>Spirotrichea</taxon>
        <taxon>Hypotrichia</taxon>
        <taxon>Euplotida</taxon>
        <taxon>Euplotidae</taxon>
        <taxon>Moneuplotes</taxon>
    </lineage>
</organism>
<comment type="caution">
    <text evidence="3">The sequence shown here is derived from an EMBL/GenBank/DDBJ whole genome shotgun (WGS) entry which is preliminary data.</text>
</comment>
<evidence type="ECO:0000256" key="2">
    <source>
        <dbReference type="SAM" id="MobiDB-lite"/>
    </source>
</evidence>
<feature type="compositionally biased region" description="Polar residues" evidence="2">
    <location>
        <begin position="1"/>
        <end position="12"/>
    </location>
</feature>
<keyword evidence="1" id="KW-0175">Coiled coil</keyword>
<feature type="region of interest" description="Disordered" evidence="2">
    <location>
        <begin position="1"/>
        <end position="20"/>
    </location>
</feature>
<dbReference type="AlphaFoldDB" id="A0AAD1UHH1"/>
<reference evidence="3" key="1">
    <citation type="submission" date="2023-07" db="EMBL/GenBank/DDBJ databases">
        <authorList>
            <consortium name="AG Swart"/>
            <person name="Singh M."/>
            <person name="Singh A."/>
            <person name="Seah K."/>
            <person name="Emmerich C."/>
        </authorList>
    </citation>
    <scope>NUCLEOTIDE SEQUENCE</scope>
    <source>
        <strain evidence="3">DP1</strain>
    </source>
</reference>
<feature type="region of interest" description="Disordered" evidence="2">
    <location>
        <begin position="394"/>
        <end position="428"/>
    </location>
</feature>
<gene>
    <name evidence="3" type="ORF">ECRASSUSDP1_LOCUS6744</name>
</gene>
<proteinExistence type="predicted"/>
<feature type="coiled-coil region" evidence="1">
    <location>
        <begin position="256"/>
        <end position="366"/>
    </location>
</feature>
<evidence type="ECO:0000313" key="4">
    <source>
        <dbReference type="Proteomes" id="UP001295684"/>
    </source>
</evidence>
<feature type="coiled-coil region" evidence="1">
    <location>
        <begin position="143"/>
        <end position="193"/>
    </location>
</feature>
<feature type="compositionally biased region" description="Polar residues" evidence="2">
    <location>
        <begin position="406"/>
        <end position="428"/>
    </location>
</feature>
<accession>A0AAD1UHH1</accession>
<name>A0AAD1UHH1_EUPCR</name>
<dbReference type="EMBL" id="CAMPGE010006548">
    <property type="protein sequence ID" value="CAI2365405.1"/>
    <property type="molecule type" value="Genomic_DNA"/>
</dbReference>